<dbReference type="VEuPathDB" id="AmoebaDB:EHI5A_135490"/>
<gene>
    <name evidence="2" type="ORF">EHI5A_135490</name>
</gene>
<dbReference type="Proteomes" id="UP000011755">
    <property type="component" value="Unassembled WGS sequence"/>
</dbReference>
<dbReference type="Pfam" id="PF02463">
    <property type="entry name" value="SMC_N"/>
    <property type="match status" value="1"/>
</dbReference>
<protein>
    <submittedName>
        <fullName evidence="2">Structural maintenance of chromosomes protein, putative</fullName>
    </submittedName>
</protein>
<sequence>MVFIKRISLKGFKSYQEQLNFDEFDPHYNVVIGRNGSGKSNFYDAIQFVLCDEKFGNLRAGDRQFLLYVCC</sequence>
<feature type="domain" description="RecF/RecN/SMC N-terminal" evidence="1">
    <location>
        <begin position="3"/>
        <end position="67"/>
    </location>
</feature>
<evidence type="ECO:0000313" key="2">
    <source>
        <dbReference type="EMBL" id="EMD44925.1"/>
    </source>
</evidence>
<evidence type="ECO:0000259" key="1">
    <source>
        <dbReference type="Pfam" id="PF02463"/>
    </source>
</evidence>
<dbReference type="Gene3D" id="3.40.50.300">
    <property type="entry name" value="P-loop containing nucleotide triphosphate hydrolases"/>
    <property type="match status" value="1"/>
</dbReference>
<accession>M2RKB3</accession>
<reference evidence="2 3" key="1">
    <citation type="submission" date="2013-02" db="EMBL/GenBank/DDBJ databases">
        <authorList>
            <person name="Hannick L."/>
            <person name="Zafar N."/>
            <person name="Lorenzi H."/>
            <person name="Ali I.A."/>
            <person name="Petri W.P."/>
            <person name="Caler E."/>
        </authorList>
    </citation>
    <scope>NUCLEOTIDE SEQUENCE [LARGE SCALE GENOMIC DNA]</scope>
    <source>
        <strain evidence="2 3">KU27</strain>
    </source>
</reference>
<dbReference type="EMBL" id="KB444923">
    <property type="protein sequence ID" value="EMD44925.1"/>
    <property type="molecule type" value="Genomic_DNA"/>
</dbReference>
<dbReference type="SUPFAM" id="SSF52540">
    <property type="entry name" value="P-loop containing nucleoside triphosphate hydrolases"/>
    <property type="match status" value="1"/>
</dbReference>
<proteinExistence type="predicted"/>
<dbReference type="AlphaFoldDB" id="M2RKB3"/>
<dbReference type="InterPro" id="IPR003395">
    <property type="entry name" value="RecF/RecN/SMC_N"/>
</dbReference>
<dbReference type="InterPro" id="IPR027417">
    <property type="entry name" value="P-loop_NTPase"/>
</dbReference>
<evidence type="ECO:0000313" key="3">
    <source>
        <dbReference type="Proteomes" id="UP000011755"/>
    </source>
</evidence>
<dbReference type="PANTHER" id="PTHR43977">
    <property type="entry name" value="STRUCTURAL MAINTENANCE OF CHROMOSOMES PROTEIN 3"/>
    <property type="match status" value="1"/>
</dbReference>
<name>M2RKB3_ENTHI</name>
<organism evidence="2 3">
    <name type="scientific">Entamoeba histolytica KU27</name>
    <dbReference type="NCBI Taxonomy" id="885311"/>
    <lineage>
        <taxon>Eukaryota</taxon>
        <taxon>Amoebozoa</taxon>
        <taxon>Evosea</taxon>
        <taxon>Archamoebae</taxon>
        <taxon>Mastigamoebida</taxon>
        <taxon>Entamoebidae</taxon>
        <taxon>Entamoeba</taxon>
    </lineage>
</organism>